<keyword evidence="1" id="KW-0812">Transmembrane</keyword>
<dbReference type="RefSeq" id="WP_060676536.1">
    <property type="nucleotide sequence ID" value="NZ_CP012713.1"/>
</dbReference>
<dbReference type="OrthoDB" id="556502at2"/>
<dbReference type="PATRIC" id="fig|76859.3.peg.1838"/>
<dbReference type="InterPro" id="IPR029058">
    <property type="entry name" value="AB_hydrolase_fold"/>
</dbReference>
<proteinExistence type="predicted"/>
<evidence type="ECO:0000259" key="2">
    <source>
        <dbReference type="Pfam" id="PF00561"/>
    </source>
</evidence>
<dbReference type="PANTHER" id="PTHR37946:SF1">
    <property type="entry name" value="SLL1969 PROTEIN"/>
    <property type="match status" value="1"/>
</dbReference>
<gene>
    <name evidence="3" type="ORF">RN98_09095</name>
</gene>
<keyword evidence="1" id="KW-1133">Transmembrane helix</keyword>
<protein>
    <submittedName>
        <fullName evidence="3">Lipase</fullName>
    </submittedName>
</protein>
<name>A0A0M4RG12_9FUSO</name>
<feature type="domain" description="AB hydrolase-1" evidence="2">
    <location>
        <begin position="46"/>
        <end position="172"/>
    </location>
</feature>
<dbReference type="EMBL" id="CP012713">
    <property type="protein sequence ID" value="ALF18324.1"/>
    <property type="molecule type" value="Genomic_DNA"/>
</dbReference>
<dbReference type="InterPro" id="IPR000073">
    <property type="entry name" value="AB_hydrolase_1"/>
</dbReference>
<evidence type="ECO:0000256" key="1">
    <source>
        <dbReference type="SAM" id="Phobius"/>
    </source>
</evidence>
<keyword evidence="1" id="KW-0472">Membrane</keyword>
<accession>A0A0M4RG12</accession>
<feature type="transmembrane region" description="Helical" evidence="1">
    <location>
        <begin position="7"/>
        <end position="27"/>
    </location>
</feature>
<evidence type="ECO:0000313" key="3">
    <source>
        <dbReference type="EMBL" id="ALF18324.1"/>
    </source>
</evidence>
<evidence type="ECO:0000313" key="4">
    <source>
        <dbReference type="Proteomes" id="UP000063147"/>
    </source>
</evidence>
<dbReference type="AlphaFoldDB" id="A0A0M4RG12"/>
<dbReference type="Proteomes" id="UP000063147">
    <property type="component" value="Chromosome"/>
</dbReference>
<reference evidence="3 4" key="1">
    <citation type="submission" date="2015-09" db="EMBL/GenBank/DDBJ databases">
        <authorList>
            <person name="Jackson K.R."/>
            <person name="Lunt B.L."/>
            <person name="Fisher J.N.B."/>
            <person name="Gardner A.V."/>
            <person name="Bailey M.E."/>
            <person name="Deus L.M."/>
            <person name="Earl A.S."/>
            <person name="Gibby P.D."/>
            <person name="Hartmann K.A."/>
            <person name="Liu J.E."/>
            <person name="Manci A.M."/>
            <person name="Nielsen D.A."/>
            <person name="Solomon M.B."/>
            <person name="Breakwell D.P."/>
            <person name="Burnett S.H."/>
            <person name="Grose J.H."/>
        </authorList>
    </citation>
    <scope>NUCLEOTIDE SEQUENCE [LARGE SCALE GENOMIC DNA]</scope>
    <source>
        <strain evidence="3 4">KCOM 1279</strain>
    </source>
</reference>
<dbReference type="PANTHER" id="PTHR37946">
    <property type="entry name" value="SLL1969 PROTEIN"/>
    <property type="match status" value="1"/>
</dbReference>
<dbReference type="SUPFAM" id="SSF53474">
    <property type="entry name" value="alpha/beta-Hydrolases"/>
    <property type="match status" value="1"/>
</dbReference>
<sequence length="262" mass="30188">MKKFFKILFFVVLFSVLVLWLVKIFLLTHKYQVKYYNEDKIEKDIVITFNGIYGYEKQLRFIDEKLAEDGYSVVNIQYPTVDDKIAEMTDKYIVPTIDEQVKKLNEINLERKAKNLPELKINFVVHSMGSCLIRYYLKEHKLDSLGKVVLISPPSHGSQLSDNPIADLLWYFIGPAVADMKTDKDSFVNQLGDPDYPCYVLIGDKSNNFLYSILIKGEDDGMVPLATARLEGSPLKTIENTTHTSILEKQETVDEILKFLKE</sequence>
<organism evidence="3">
    <name type="scientific">Fusobacterium animalis</name>
    <dbReference type="NCBI Taxonomy" id="76859"/>
    <lineage>
        <taxon>Bacteria</taxon>
        <taxon>Fusobacteriati</taxon>
        <taxon>Fusobacteriota</taxon>
        <taxon>Fusobacteriia</taxon>
        <taxon>Fusobacteriales</taxon>
        <taxon>Fusobacteriaceae</taxon>
        <taxon>Fusobacterium</taxon>
    </lineage>
</organism>
<dbReference type="Pfam" id="PF00561">
    <property type="entry name" value="Abhydrolase_1"/>
    <property type="match status" value="1"/>
</dbReference>
<dbReference type="Gene3D" id="3.40.50.1820">
    <property type="entry name" value="alpha/beta hydrolase"/>
    <property type="match status" value="1"/>
</dbReference>